<keyword evidence="3" id="KW-1185">Reference proteome</keyword>
<feature type="compositionally biased region" description="Polar residues" evidence="1">
    <location>
        <begin position="27"/>
        <end position="37"/>
    </location>
</feature>
<accession>A0A1Q3E5U3</accession>
<sequence>MFAAQRTWDPASIQTFNARRDDRRAKNGQQPFSSLSSNERKPASAADKDALKNELWNRMTLQTTPLEKFPMQQAIAPCKGVMICPGTIRSSGHSRIPITKLPFEKGQDLFITAYYHYSKLASEDDRTAKNYVSNDGISPRRHEYLGPEPRMSGFYLEGNEVQILFYDSNLKLPWTAHGTWSLGMEFDETVEAFVPIIQMNVS</sequence>
<feature type="region of interest" description="Disordered" evidence="1">
    <location>
        <begin position="1"/>
        <end position="47"/>
    </location>
</feature>
<reference evidence="2 3" key="2">
    <citation type="submission" date="2017-02" db="EMBL/GenBank/DDBJ databases">
        <title>A genome survey and senescence transcriptome analysis in Lentinula edodes.</title>
        <authorList>
            <person name="Sakamoto Y."/>
            <person name="Nakade K."/>
            <person name="Sato S."/>
            <person name="Yoshida Y."/>
            <person name="Miyazaki K."/>
            <person name="Natsume S."/>
            <person name="Konno N."/>
        </authorList>
    </citation>
    <scope>NUCLEOTIDE SEQUENCE [LARGE SCALE GENOMIC DNA]</scope>
    <source>
        <strain evidence="2 3">NBRC 111202</strain>
    </source>
</reference>
<evidence type="ECO:0000313" key="3">
    <source>
        <dbReference type="Proteomes" id="UP000188533"/>
    </source>
</evidence>
<organism evidence="2 3">
    <name type="scientific">Lentinula edodes</name>
    <name type="common">Shiitake mushroom</name>
    <name type="synonym">Lentinus edodes</name>
    <dbReference type="NCBI Taxonomy" id="5353"/>
    <lineage>
        <taxon>Eukaryota</taxon>
        <taxon>Fungi</taxon>
        <taxon>Dikarya</taxon>
        <taxon>Basidiomycota</taxon>
        <taxon>Agaricomycotina</taxon>
        <taxon>Agaricomycetes</taxon>
        <taxon>Agaricomycetidae</taxon>
        <taxon>Agaricales</taxon>
        <taxon>Marasmiineae</taxon>
        <taxon>Omphalotaceae</taxon>
        <taxon>Lentinula</taxon>
    </lineage>
</organism>
<name>A0A1Q3E5U3_LENED</name>
<evidence type="ECO:0000256" key="1">
    <source>
        <dbReference type="SAM" id="MobiDB-lite"/>
    </source>
</evidence>
<dbReference type="Proteomes" id="UP000188533">
    <property type="component" value="Unassembled WGS sequence"/>
</dbReference>
<dbReference type="AlphaFoldDB" id="A0A1Q3E5U3"/>
<feature type="compositionally biased region" description="Basic and acidic residues" evidence="1">
    <location>
        <begin position="38"/>
        <end position="47"/>
    </location>
</feature>
<gene>
    <name evidence="2" type="ORF">LENED_004274</name>
</gene>
<protein>
    <submittedName>
        <fullName evidence="2">Protein</fullName>
    </submittedName>
</protein>
<comment type="caution">
    <text evidence="2">The sequence shown here is derived from an EMBL/GenBank/DDBJ whole genome shotgun (WGS) entry which is preliminary data.</text>
</comment>
<reference evidence="2 3" key="1">
    <citation type="submission" date="2016-08" db="EMBL/GenBank/DDBJ databases">
        <authorList>
            <consortium name="Lentinula edodes genome sequencing consortium"/>
            <person name="Sakamoto Y."/>
            <person name="Nakade K."/>
            <person name="Sato S."/>
            <person name="Yoshida Y."/>
            <person name="Miyazaki K."/>
            <person name="Natsume S."/>
            <person name="Konno N."/>
        </authorList>
    </citation>
    <scope>NUCLEOTIDE SEQUENCE [LARGE SCALE GENOMIC DNA]</scope>
    <source>
        <strain evidence="2 3">NBRC 111202</strain>
    </source>
</reference>
<proteinExistence type="predicted"/>
<dbReference type="EMBL" id="BDGU01000102">
    <property type="protein sequence ID" value="GAW02610.1"/>
    <property type="molecule type" value="Genomic_DNA"/>
</dbReference>
<evidence type="ECO:0000313" key="2">
    <source>
        <dbReference type="EMBL" id="GAW02610.1"/>
    </source>
</evidence>